<organism evidence="12 13">
    <name type="scientific">Limosilactobacillus mucosae LM1</name>
    <dbReference type="NCBI Taxonomy" id="1130798"/>
    <lineage>
        <taxon>Bacteria</taxon>
        <taxon>Bacillati</taxon>
        <taxon>Bacillota</taxon>
        <taxon>Bacilli</taxon>
        <taxon>Lactobacillales</taxon>
        <taxon>Lactobacillaceae</taxon>
        <taxon>Limosilactobacillus</taxon>
    </lineage>
</organism>
<dbReference type="Gene3D" id="3.30.230.10">
    <property type="match status" value="1"/>
</dbReference>
<dbReference type="Pfam" id="PF08544">
    <property type="entry name" value="GHMP_kinases_C"/>
    <property type="match status" value="1"/>
</dbReference>
<dbReference type="GO" id="GO:0005829">
    <property type="term" value="C:cytosol"/>
    <property type="evidence" value="ECO:0007669"/>
    <property type="project" value="TreeGrafter"/>
</dbReference>
<evidence type="ECO:0000256" key="2">
    <source>
        <dbReference type="ARBA" id="ARBA00022516"/>
    </source>
</evidence>
<evidence type="ECO:0000313" key="12">
    <source>
        <dbReference type="EMBL" id="AJT50349.1"/>
    </source>
</evidence>
<protein>
    <submittedName>
        <fullName evidence="12">Mevalonate kinase</fullName>
    </submittedName>
</protein>
<dbReference type="UniPathway" id="UPA00057">
    <property type="reaction ID" value="UER00098"/>
</dbReference>
<dbReference type="KEGG" id="lmu:LBLM1_04340"/>
<evidence type="ECO:0000313" key="13">
    <source>
        <dbReference type="Proteomes" id="UP000003645"/>
    </source>
</evidence>
<evidence type="ECO:0000259" key="10">
    <source>
        <dbReference type="Pfam" id="PF00288"/>
    </source>
</evidence>
<dbReference type="PANTHER" id="PTHR43290:SF2">
    <property type="entry name" value="MEVALONATE KINASE"/>
    <property type="match status" value="1"/>
</dbReference>
<dbReference type="Proteomes" id="UP000003645">
    <property type="component" value="Chromosome"/>
</dbReference>
<evidence type="ECO:0000256" key="6">
    <source>
        <dbReference type="ARBA" id="ARBA00022840"/>
    </source>
</evidence>
<name>A0A0D4CJW2_LIMMU</name>
<keyword evidence="8" id="KW-0443">Lipid metabolism</keyword>
<dbReference type="Gene3D" id="3.30.70.890">
    <property type="entry name" value="GHMP kinase, C-terminal domain"/>
    <property type="match status" value="1"/>
</dbReference>
<dbReference type="PRINTS" id="PR00959">
    <property type="entry name" value="MEVGALKINASE"/>
</dbReference>
<dbReference type="InterPro" id="IPR036554">
    <property type="entry name" value="GHMP_kinase_C_sf"/>
</dbReference>
<evidence type="ECO:0000256" key="3">
    <source>
        <dbReference type="ARBA" id="ARBA00022679"/>
    </source>
</evidence>
<feature type="domain" description="GHMP kinase N-terminal" evidence="10">
    <location>
        <begin position="72"/>
        <end position="152"/>
    </location>
</feature>
<dbReference type="SUPFAM" id="SSF55060">
    <property type="entry name" value="GHMP Kinase, C-terminal domain"/>
    <property type="match status" value="1"/>
</dbReference>
<keyword evidence="6" id="KW-0067">ATP-binding</keyword>
<keyword evidence="3" id="KW-0808">Transferase</keyword>
<dbReference type="InterPro" id="IPR014721">
    <property type="entry name" value="Ribsml_uS5_D2-typ_fold_subgr"/>
</dbReference>
<keyword evidence="1" id="KW-0963">Cytoplasm</keyword>
<keyword evidence="2" id="KW-0444">Lipid biosynthesis</keyword>
<keyword evidence="13" id="KW-1185">Reference proteome</keyword>
<dbReference type="InterPro" id="IPR020568">
    <property type="entry name" value="Ribosomal_Su5_D2-typ_SF"/>
</dbReference>
<dbReference type="AlphaFoldDB" id="A0A0D4CJW2"/>
<dbReference type="GO" id="GO:0005524">
    <property type="term" value="F:ATP binding"/>
    <property type="evidence" value="ECO:0007669"/>
    <property type="project" value="UniProtKB-KW"/>
</dbReference>
<evidence type="ECO:0000256" key="4">
    <source>
        <dbReference type="ARBA" id="ARBA00022741"/>
    </source>
</evidence>
<feature type="domain" description="GHMP kinase C-terminal" evidence="11">
    <location>
        <begin position="227"/>
        <end position="301"/>
    </location>
</feature>
<keyword evidence="4" id="KW-0547">Nucleotide-binding</keyword>
<dbReference type="STRING" id="1130798.LBLM1_04340"/>
<dbReference type="RefSeq" id="WP_006499211.1">
    <property type="nucleotide sequence ID" value="NZ_CP011013.1"/>
</dbReference>
<dbReference type="NCBIfam" id="TIGR00549">
    <property type="entry name" value="mevalon_kin"/>
    <property type="match status" value="1"/>
</dbReference>
<dbReference type="HOGENOM" id="CLU_017814_0_0_9"/>
<gene>
    <name evidence="12" type="ORF">LBLM1_04340</name>
</gene>
<dbReference type="GO" id="GO:0019287">
    <property type="term" value="P:isopentenyl diphosphate biosynthetic process, mevalonate pathway"/>
    <property type="evidence" value="ECO:0007669"/>
    <property type="project" value="UniProtKB-UniPathway"/>
</dbReference>
<accession>A0A0D4CJW2</accession>
<dbReference type="InterPro" id="IPR006205">
    <property type="entry name" value="Mev_gal_kin"/>
</dbReference>
<evidence type="ECO:0000256" key="1">
    <source>
        <dbReference type="ARBA" id="ARBA00022490"/>
    </source>
</evidence>
<dbReference type="InterPro" id="IPR013750">
    <property type="entry name" value="GHMP_kinase_C_dom"/>
</dbReference>
<evidence type="ECO:0000256" key="7">
    <source>
        <dbReference type="ARBA" id="ARBA00022842"/>
    </source>
</evidence>
<dbReference type="EMBL" id="CP011013">
    <property type="protein sequence ID" value="AJT50349.1"/>
    <property type="molecule type" value="Genomic_DNA"/>
</dbReference>
<dbReference type="OrthoDB" id="9764892at2"/>
<evidence type="ECO:0000256" key="9">
    <source>
        <dbReference type="ARBA" id="ARBA00029438"/>
    </source>
</evidence>
<dbReference type="SUPFAM" id="SSF54211">
    <property type="entry name" value="Ribosomal protein S5 domain 2-like"/>
    <property type="match status" value="1"/>
</dbReference>
<evidence type="ECO:0000256" key="8">
    <source>
        <dbReference type="ARBA" id="ARBA00023098"/>
    </source>
</evidence>
<sequence length="315" mass="33814">MKQQGIGQSHAKIILIGEHSVVYGQPAIALPLPNVKLKATLTADTTSASHVVKCSWAQGNLTSLPESMAGIQKLINTLMERFNGQDDGWTLEIDSMLPSERGMGSSAATAIAIVRAFFDLYETPLDRETLLKLADVEEQITHRSPSGLDAATTSSDQPIYFIKGQHGQPIELNLHATMVIADTGIKGATKEAIMAVRELLATDPQTTQQRLAHLGKLTERARTILSRDDPNELGRVLNLAQDELTELNVSDTALERLIQVARQNGALGAKLTGGGRGGCMFALAKTALGARKLAGILKQHGAVETWIQPLAKGDE</sequence>
<evidence type="ECO:0000259" key="11">
    <source>
        <dbReference type="Pfam" id="PF08544"/>
    </source>
</evidence>
<dbReference type="PANTHER" id="PTHR43290">
    <property type="entry name" value="MEVALONATE KINASE"/>
    <property type="match status" value="1"/>
</dbReference>
<dbReference type="GO" id="GO:0004496">
    <property type="term" value="F:mevalonate kinase activity"/>
    <property type="evidence" value="ECO:0007669"/>
    <property type="project" value="InterPro"/>
</dbReference>
<comment type="pathway">
    <text evidence="9">Isoprenoid biosynthesis; isopentenyl diphosphate biosynthesis via mevalonate pathway; isopentenyl diphosphate from (R)-mevalonate: step 1/3.</text>
</comment>
<keyword evidence="7" id="KW-0460">Magnesium</keyword>
<reference evidence="12 13" key="1">
    <citation type="journal article" date="2012" name="J. Bacteriol.">
        <title>Genome sequence of Lactobacillus mucosae LM1, isolated from piglet feces.</title>
        <authorList>
            <person name="Lee J.H."/>
            <person name="Valeriano V.D."/>
            <person name="Shin Y.R."/>
            <person name="Chae J.P."/>
            <person name="Kim G.B."/>
            <person name="Ham J.S."/>
            <person name="Chun J."/>
            <person name="Kang D.K."/>
        </authorList>
    </citation>
    <scope>NUCLEOTIDE SEQUENCE [LARGE SCALE GENOMIC DNA]</scope>
    <source>
        <strain evidence="12 13">LM1</strain>
    </source>
</reference>
<proteinExistence type="predicted"/>
<keyword evidence="5 12" id="KW-0418">Kinase</keyword>
<evidence type="ECO:0000256" key="5">
    <source>
        <dbReference type="ARBA" id="ARBA00022777"/>
    </source>
</evidence>
<dbReference type="InterPro" id="IPR006204">
    <property type="entry name" value="GHMP_kinase_N_dom"/>
</dbReference>
<dbReference type="Pfam" id="PF00288">
    <property type="entry name" value="GHMP_kinases_N"/>
    <property type="match status" value="1"/>
</dbReference>